<dbReference type="KEGG" id="abat:CFX1CAM_1007"/>
<keyword evidence="1 4" id="KW-0808">Transferase</keyword>
<dbReference type="AlphaFoldDB" id="A0A1Y6K2Y7"/>
<reference evidence="5" key="1">
    <citation type="submission" date="2017-05" db="EMBL/GenBank/DDBJ databases">
        <authorList>
            <person name="Kirkegaard R."/>
            <person name="Mcilroy J S."/>
        </authorList>
    </citation>
    <scope>NUCLEOTIDE SEQUENCE [LARGE SCALE GENOMIC DNA]</scope>
</reference>
<protein>
    <submittedName>
        <fullName evidence="4">Putative Phospholipid/glycerol acyltransferase</fullName>
    </submittedName>
</protein>
<dbReference type="OrthoDB" id="9803035at2"/>
<dbReference type="CDD" id="cd07989">
    <property type="entry name" value="LPLAT_AGPAT-like"/>
    <property type="match status" value="1"/>
</dbReference>
<proteinExistence type="predicted"/>
<keyword evidence="2 4" id="KW-0012">Acyltransferase</keyword>
<evidence type="ECO:0000313" key="5">
    <source>
        <dbReference type="Proteomes" id="UP000195514"/>
    </source>
</evidence>
<dbReference type="SUPFAM" id="SSF69593">
    <property type="entry name" value="Glycerol-3-phosphate (1)-acyltransferase"/>
    <property type="match status" value="1"/>
</dbReference>
<organism evidence="4 5">
    <name type="scientific">Candidatus Brevifilum fermentans</name>
    <dbReference type="NCBI Taxonomy" id="1986204"/>
    <lineage>
        <taxon>Bacteria</taxon>
        <taxon>Bacillati</taxon>
        <taxon>Chloroflexota</taxon>
        <taxon>Anaerolineae</taxon>
        <taxon>Anaerolineales</taxon>
        <taxon>Anaerolineaceae</taxon>
        <taxon>Candidatus Brevifilum</taxon>
    </lineage>
</organism>
<dbReference type="PANTHER" id="PTHR10434">
    <property type="entry name" value="1-ACYL-SN-GLYCEROL-3-PHOSPHATE ACYLTRANSFERASE"/>
    <property type="match status" value="1"/>
</dbReference>
<evidence type="ECO:0000259" key="3">
    <source>
        <dbReference type="SMART" id="SM00563"/>
    </source>
</evidence>
<dbReference type="PANTHER" id="PTHR10434:SF66">
    <property type="entry name" value="PHOSPHOLIPID_GLYCEROL ACYLTRANSFERASE DOMAIN-CONTAINING PROTEIN"/>
    <property type="match status" value="1"/>
</dbReference>
<dbReference type="GO" id="GO:0006654">
    <property type="term" value="P:phosphatidic acid biosynthetic process"/>
    <property type="evidence" value="ECO:0007669"/>
    <property type="project" value="TreeGrafter"/>
</dbReference>
<dbReference type="Pfam" id="PF01553">
    <property type="entry name" value="Acyltransferase"/>
    <property type="match status" value="1"/>
</dbReference>
<dbReference type="Proteomes" id="UP000195514">
    <property type="component" value="Chromosome I"/>
</dbReference>
<evidence type="ECO:0000256" key="2">
    <source>
        <dbReference type="ARBA" id="ARBA00023315"/>
    </source>
</evidence>
<keyword evidence="5" id="KW-1185">Reference proteome</keyword>
<dbReference type="InterPro" id="IPR002123">
    <property type="entry name" value="Plipid/glycerol_acylTrfase"/>
</dbReference>
<gene>
    <name evidence="4" type="ORF">CFX1CAM_1007</name>
</gene>
<feature type="domain" description="Phospholipid/glycerol acyltransferase" evidence="3">
    <location>
        <begin position="37"/>
        <end position="151"/>
    </location>
</feature>
<evidence type="ECO:0000256" key="1">
    <source>
        <dbReference type="ARBA" id="ARBA00022679"/>
    </source>
</evidence>
<name>A0A1Y6K2Y7_9CHLR</name>
<sequence length="244" mass="27374">MKTPLTWLVNTIIRTILYCILKIDISEIKKVPKRGPLILAVNHVNFLDAPVLITHMGSRSFTGFAKRETWDNPLMAFLFTLWGGIPIDRGVADFNAFKAAKDALLVKKQLLAIAPEGTRSGDGRLLQGKPGIAILASKADVPILPLVYYGHEDISQNLRRLKRTPFHVRVGKPFRCKFSGQERNKEIMQAVTDAIMLEIADLLPEKYHGEYRGVTMDRGKYLEYIDSTSGEEIPQALGEQFSHA</sequence>
<dbReference type="GO" id="GO:0003841">
    <property type="term" value="F:1-acylglycerol-3-phosphate O-acyltransferase activity"/>
    <property type="evidence" value="ECO:0007669"/>
    <property type="project" value="TreeGrafter"/>
</dbReference>
<dbReference type="EMBL" id="LT859958">
    <property type="protein sequence ID" value="SMX54072.1"/>
    <property type="molecule type" value="Genomic_DNA"/>
</dbReference>
<dbReference type="RefSeq" id="WP_087861953.1">
    <property type="nucleotide sequence ID" value="NZ_LT859958.1"/>
</dbReference>
<evidence type="ECO:0000313" key="4">
    <source>
        <dbReference type="EMBL" id="SMX54072.1"/>
    </source>
</evidence>
<accession>A0A1Y6K2Y7</accession>
<dbReference type="SMART" id="SM00563">
    <property type="entry name" value="PlsC"/>
    <property type="match status" value="1"/>
</dbReference>